<proteinExistence type="predicted"/>
<dbReference type="Proteomes" id="UP001059295">
    <property type="component" value="Chromosome"/>
</dbReference>
<dbReference type="GeneID" id="82891464"/>
<accession>A0ABY5UWH9</accession>
<reference evidence="3" key="1">
    <citation type="journal article" date="2022" name="Cell">
        <title>Design, construction, and in vivo augmentation of a complex gut microbiome.</title>
        <authorList>
            <person name="Cheng A.G."/>
            <person name="Ho P.Y."/>
            <person name="Aranda-Diaz A."/>
            <person name="Jain S."/>
            <person name="Yu F.B."/>
            <person name="Meng X."/>
            <person name="Wang M."/>
            <person name="Iakiviak M."/>
            <person name="Nagashima K."/>
            <person name="Zhao A."/>
            <person name="Murugkar P."/>
            <person name="Patil A."/>
            <person name="Atabakhsh K."/>
            <person name="Weakley A."/>
            <person name="Yan J."/>
            <person name="Brumbaugh A.R."/>
            <person name="Higginbottom S."/>
            <person name="Dimas A."/>
            <person name="Shiver A.L."/>
            <person name="Deutschbauer A."/>
            <person name="Neff N."/>
            <person name="Sonnenburg J.L."/>
            <person name="Huang K.C."/>
            <person name="Fischbach M.A."/>
        </authorList>
    </citation>
    <scope>NUCLEOTIDE SEQUENCE</scope>
    <source>
        <strain evidence="3">AP11</strain>
    </source>
</reference>
<feature type="chain" id="PRO_5045897113" evidence="2">
    <location>
        <begin position="25"/>
        <end position="157"/>
    </location>
</feature>
<sequence length="157" mass="16539">MEKTTKLARAVPPATALCVLCAYAAVANDSAVPIAGKRNRKPGSGSISAEGKRPGLQLPETAVPNRAPSNPRPAEQAAGYDERNRKSGSVFEKKTAKRPACAGSSDIGAESRLAAWRIQGASPDRAASERPDLPVRIACMGEGAHAGFRKRKLTYKT</sequence>
<keyword evidence="2" id="KW-0732">Signal</keyword>
<dbReference type="EMBL" id="CP102294">
    <property type="protein sequence ID" value="UWN56410.1"/>
    <property type="molecule type" value="Genomic_DNA"/>
</dbReference>
<name>A0ABY5UWH9_9BACT</name>
<organism evidence="3 4">
    <name type="scientific">Alistipes ihumii AP11</name>
    <dbReference type="NCBI Taxonomy" id="1211813"/>
    <lineage>
        <taxon>Bacteria</taxon>
        <taxon>Pseudomonadati</taxon>
        <taxon>Bacteroidota</taxon>
        <taxon>Bacteroidia</taxon>
        <taxon>Bacteroidales</taxon>
        <taxon>Rikenellaceae</taxon>
        <taxon>Alistipes</taxon>
    </lineage>
</organism>
<gene>
    <name evidence="3" type="ORF">NQ491_06980</name>
</gene>
<evidence type="ECO:0000256" key="2">
    <source>
        <dbReference type="SAM" id="SignalP"/>
    </source>
</evidence>
<evidence type="ECO:0000313" key="4">
    <source>
        <dbReference type="Proteomes" id="UP001059295"/>
    </source>
</evidence>
<feature type="region of interest" description="Disordered" evidence="1">
    <location>
        <begin position="32"/>
        <end position="106"/>
    </location>
</feature>
<keyword evidence="4" id="KW-1185">Reference proteome</keyword>
<protein>
    <submittedName>
        <fullName evidence="3">Uncharacterized protein</fullName>
    </submittedName>
</protein>
<evidence type="ECO:0000256" key="1">
    <source>
        <dbReference type="SAM" id="MobiDB-lite"/>
    </source>
</evidence>
<dbReference type="RefSeq" id="WP_019246215.1">
    <property type="nucleotide sequence ID" value="NZ_CAPH01000013.1"/>
</dbReference>
<feature type="signal peptide" evidence="2">
    <location>
        <begin position="1"/>
        <end position="24"/>
    </location>
</feature>
<evidence type="ECO:0000313" key="3">
    <source>
        <dbReference type="EMBL" id="UWN56410.1"/>
    </source>
</evidence>